<dbReference type="Pfam" id="PF12770">
    <property type="entry name" value="CHAT"/>
    <property type="match status" value="1"/>
</dbReference>
<accession>A0ABU8YGG8</accession>
<evidence type="ECO:0000313" key="3">
    <source>
        <dbReference type="Proteomes" id="UP001384579"/>
    </source>
</evidence>
<keyword evidence="3" id="KW-1185">Reference proteome</keyword>
<dbReference type="InterPro" id="IPR024983">
    <property type="entry name" value="CHAT_dom"/>
</dbReference>
<protein>
    <submittedName>
        <fullName evidence="2">CHAT domain-containing protein</fullName>
    </submittedName>
</protein>
<dbReference type="Proteomes" id="UP001384579">
    <property type="component" value="Unassembled WGS sequence"/>
</dbReference>
<evidence type="ECO:0000259" key="1">
    <source>
        <dbReference type="Pfam" id="PF12770"/>
    </source>
</evidence>
<reference evidence="2 3" key="1">
    <citation type="journal article" date="2020" name="Harmful Algae">
        <title>Molecular and morphological characterization of a novel dihydroanatoxin-a producing Microcoleus species (cyanobacteria) from the Russian River, California, USA.</title>
        <authorList>
            <person name="Conklin K.Y."/>
            <person name="Stancheva R."/>
            <person name="Otten T.G."/>
            <person name="Fadness R."/>
            <person name="Boyer G.L."/>
            <person name="Read B."/>
            <person name="Zhang X."/>
            <person name="Sheath R.G."/>
        </authorList>
    </citation>
    <scope>NUCLEOTIDE SEQUENCE [LARGE SCALE GENOMIC DNA]</scope>
    <source>
        <strain evidence="2 3">PTRS2</strain>
    </source>
</reference>
<evidence type="ECO:0000313" key="2">
    <source>
        <dbReference type="EMBL" id="MEK0183446.1"/>
    </source>
</evidence>
<feature type="domain" description="CHAT" evidence="1">
    <location>
        <begin position="1"/>
        <end position="140"/>
    </location>
</feature>
<organism evidence="2 3">
    <name type="scientific">Microcoleus anatoxicus PTRS2</name>
    <dbReference type="NCBI Taxonomy" id="2705321"/>
    <lineage>
        <taxon>Bacteria</taxon>
        <taxon>Bacillati</taxon>
        <taxon>Cyanobacteriota</taxon>
        <taxon>Cyanophyceae</taxon>
        <taxon>Oscillatoriophycideae</taxon>
        <taxon>Oscillatoriales</taxon>
        <taxon>Microcoleaceae</taxon>
        <taxon>Microcoleus</taxon>
        <taxon>Microcoleus anatoxicus</taxon>
    </lineage>
</organism>
<comment type="caution">
    <text evidence="2">The sequence shown here is derived from an EMBL/GenBank/DDBJ whole genome shotgun (WGS) entry which is preliminary data.</text>
</comment>
<sequence length="140" mass="15585">MQLSKCRLVVLSACETGLTDARNTTDEYIGLTSGFFYAGATSILSTLWAVNDVSTAILIIKFYELFLSETRPPVAVALRESQLWLRDATVQDLVAWVAGSKLILDKRKDGMQDYIAWGEEPENTPYQSPHFWAAFCAVGQ</sequence>
<dbReference type="EMBL" id="JBBLXS010000007">
    <property type="protein sequence ID" value="MEK0183446.1"/>
    <property type="molecule type" value="Genomic_DNA"/>
</dbReference>
<name>A0ABU8YGG8_9CYAN</name>
<proteinExistence type="predicted"/>
<dbReference type="RefSeq" id="WP_340520615.1">
    <property type="nucleotide sequence ID" value="NZ_JBBLXS010000007.1"/>
</dbReference>
<gene>
    <name evidence="2" type="ORF">WMG39_01135</name>
</gene>